<reference evidence="3" key="1">
    <citation type="journal article" date="2024" name="Gigascience">
        <title>Chromosome-level genome of the poultry shaft louse Menopon gallinae provides insight into the host-switching and adaptive evolution of parasitic lice.</title>
        <authorList>
            <person name="Xu Y."/>
            <person name="Ma L."/>
            <person name="Liu S."/>
            <person name="Liang Y."/>
            <person name="Liu Q."/>
            <person name="He Z."/>
            <person name="Tian L."/>
            <person name="Duan Y."/>
            <person name="Cai W."/>
            <person name="Li H."/>
            <person name="Song F."/>
        </authorList>
    </citation>
    <scope>NUCLEOTIDE SEQUENCE</scope>
    <source>
        <strain evidence="3">Cailab_2023a</strain>
    </source>
</reference>
<gene>
    <name evidence="3" type="ORF">PYX00_005404</name>
</gene>
<comment type="caution">
    <text evidence="3">The sequence shown here is derived from an EMBL/GenBank/DDBJ whole genome shotgun (WGS) entry which is preliminary data.</text>
</comment>
<dbReference type="PANTHER" id="PTHR15615:SF108">
    <property type="entry name" value="PROTEIN CNPPD1"/>
    <property type="match status" value="1"/>
</dbReference>
<protein>
    <recommendedName>
        <fullName evidence="2">Protein CNPPD1</fullName>
    </recommendedName>
</protein>
<dbReference type="PANTHER" id="PTHR15615">
    <property type="match status" value="1"/>
</dbReference>
<dbReference type="GO" id="GO:0019901">
    <property type="term" value="F:protein kinase binding"/>
    <property type="evidence" value="ECO:0007669"/>
    <property type="project" value="InterPro"/>
</dbReference>
<organism evidence="3">
    <name type="scientific">Menopon gallinae</name>
    <name type="common">poultry shaft louse</name>
    <dbReference type="NCBI Taxonomy" id="328185"/>
    <lineage>
        <taxon>Eukaryota</taxon>
        <taxon>Metazoa</taxon>
        <taxon>Ecdysozoa</taxon>
        <taxon>Arthropoda</taxon>
        <taxon>Hexapoda</taxon>
        <taxon>Insecta</taxon>
        <taxon>Pterygota</taxon>
        <taxon>Neoptera</taxon>
        <taxon>Paraneoptera</taxon>
        <taxon>Psocodea</taxon>
        <taxon>Troctomorpha</taxon>
        <taxon>Phthiraptera</taxon>
        <taxon>Amblycera</taxon>
        <taxon>Menoponidae</taxon>
        <taxon>Menopon</taxon>
    </lineage>
</organism>
<dbReference type="InterPro" id="IPR036915">
    <property type="entry name" value="Cyclin-like_sf"/>
</dbReference>
<dbReference type="GO" id="GO:0016538">
    <property type="term" value="F:cyclin-dependent protein serine/threonine kinase regulator activity"/>
    <property type="evidence" value="ECO:0007669"/>
    <property type="project" value="TreeGrafter"/>
</dbReference>
<accession>A0AAW2HR09</accession>
<evidence type="ECO:0000256" key="1">
    <source>
        <dbReference type="ARBA" id="ARBA00038508"/>
    </source>
</evidence>
<dbReference type="AlphaFoldDB" id="A0AAW2HR09"/>
<dbReference type="GO" id="GO:0000307">
    <property type="term" value="C:cyclin-dependent protein kinase holoenzyme complex"/>
    <property type="evidence" value="ECO:0007669"/>
    <property type="project" value="TreeGrafter"/>
</dbReference>
<proteinExistence type="inferred from homology"/>
<dbReference type="GO" id="GO:0005634">
    <property type="term" value="C:nucleus"/>
    <property type="evidence" value="ECO:0007669"/>
    <property type="project" value="TreeGrafter"/>
</dbReference>
<evidence type="ECO:0000256" key="2">
    <source>
        <dbReference type="ARBA" id="ARBA00040808"/>
    </source>
</evidence>
<evidence type="ECO:0000313" key="3">
    <source>
        <dbReference type="EMBL" id="KAL0272435.1"/>
    </source>
</evidence>
<dbReference type="Pfam" id="PF08613">
    <property type="entry name" value="Cyclin"/>
    <property type="match status" value="1"/>
</dbReference>
<dbReference type="CDD" id="cd20557">
    <property type="entry name" value="CYCLIN_ScPCL1-like"/>
    <property type="match status" value="1"/>
</dbReference>
<sequence length="374" mass="42825">MLTLPLRTGSFCDPQRGFKNYEDYITRIEKSLYYVSLPKAYCTSLPCTELASEIFSEINKFSLDKLHLDEAAKLSHNACISPCSLVLALLYLDRLKSINPKYLTKVSPSELFLISLMVGSKFLQDDGEEDEVNNYEWAASAGVNVDEVNRAEKQFLDAIKWEVFVSEKEFWDRFRIMERKLGLRQGCKRGWFTYTELHLLLELIDISNIVHSFCMVTTACLTSYTASMLTLLGSALLVSQIPGLGFKTKTEQISNNQNWSNISSYNSANFMIQDWPITPPLVNSNHYDFGSELEPNITLNDLLIPNSLVNNEKHLFMEITSPQDELYPHVRDIAIKRHNDAFNTTKTVWDWTDVIINYLLMNSVSSILFPAKDF</sequence>
<comment type="similarity">
    <text evidence="1">Belongs to the CNPPD1 family.</text>
</comment>
<dbReference type="Gene3D" id="1.10.472.10">
    <property type="entry name" value="Cyclin-like"/>
    <property type="match status" value="1"/>
</dbReference>
<dbReference type="SUPFAM" id="SSF47954">
    <property type="entry name" value="Cyclin-like"/>
    <property type="match status" value="1"/>
</dbReference>
<dbReference type="InterPro" id="IPR013922">
    <property type="entry name" value="Cyclin_PHO80-like"/>
</dbReference>
<dbReference type="EMBL" id="JARGDH010000003">
    <property type="protein sequence ID" value="KAL0272436.1"/>
    <property type="molecule type" value="Genomic_DNA"/>
</dbReference>
<dbReference type="EMBL" id="JARGDH010000003">
    <property type="protein sequence ID" value="KAL0272435.1"/>
    <property type="molecule type" value="Genomic_DNA"/>
</dbReference>
<name>A0AAW2HR09_9NEOP</name>